<organism evidence="1 2">
    <name type="scientific">Paramuricea clavata</name>
    <name type="common">Red gorgonian</name>
    <name type="synonym">Violescent sea-whip</name>
    <dbReference type="NCBI Taxonomy" id="317549"/>
    <lineage>
        <taxon>Eukaryota</taxon>
        <taxon>Metazoa</taxon>
        <taxon>Cnidaria</taxon>
        <taxon>Anthozoa</taxon>
        <taxon>Octocorallia</taxon>
        <taxon>Malacalcyonacea</taxon>
        <taxon>Plexauridae</taxon>
        <taxon>Paramuricea</taxon>
    </lineage>
</organism>
<name>A0A7D9HHM9_PARCT</name>
<dbReference type="GO" id="GO:0003964">
    <property type="term" value="F:RNA-directed DNA polymerase activity"/>
    <property type="evidence" value="ECO:0007669"/>
    <property type="project" value="UniProtKB-KW"/>
</dbReference>
<dbReference type="GO" id="GO:0008168">
    <property type="term" value="F:methyltransferase activity"/>
    <property type="evidence" value="ECO:0007669"/>
    <property type="project" value="InterPro"/>
</dbReference>
<dbReference type="Pfam" id="PF09004">
    <property type="entry name" value="ALKBH8_N"/>
    <property type="match status" value="1"/>
</dbReference>
<dbReference type="Proteomes" id="UP001152795">
    <property type="component" value="Unassembled WGS sequence"/>
</dbReference>
<dbReference type="EMBL" id="CACRXK020000549">
    <property type="protein sequence ID" value="CAB3982866.1"/>
    <property type="molecule type" value="Genomic_DNA"/>
</dbReference>
<dbReference type="PANTHER" id="PTHR47510">
    <property type="entry name" value="REVERSE TRANSCRIPTASE DOMAIN-CONTAINING PROTEIN"/>
    <property type="match status" value="1"/>
</dbReference>
<protein>
    <submittedName>
        <fullName evidence="1">RNA-directed DNA polymerase from transposon BS</fullName>
    </submittedName>
</protein>
<keyword evidence="1" id="KW-0695">RNA-directed DNA polymerase</keyword>
<dbReference type="PANTHER" id="PTHR47510:SF3">
    <property type="entry name" value="ENDO_EXONUCLEASE_PHOSPHATASE DOMAIN-CONTAINING PROTEIN"/>
    <property type="match status" value="1"/>
</dbReference>
<evidence type="ECO:0000313" key="2">
    <source>
        <dbReference type="Proteomes" id="UP001152795"/>
    </source>
</evidence>
<proteinExistence type="predicted"/>
<keyword evidence="1" id="KW-0808">Transferase</keyword>
<gene>
    <name evidence="1" type="ORF">PACLA_8A050756</name>
</gene>
<keyword evidence="1" id="KW-0548">Nucleotidyltransferase</keyword>
<keyword evidence="2" id="KW-1185">Reference proteome</keyword>
<sequence length="422" mass="48173">QSYANQRISIVIAGDFNRLNVANIKRHFKLKQLVKLPTRGQVTLDKILTNMAEFFSPAEIYPPFGLSDHNTVLVRPKEREIGQSSRKFVTVRDTRASNKAALGRYLSSIDWASTINSKDNCTGKLDTLTDLIKIGLNHIMPEKVIKVHTNDAPWMSTKLKDLIRMRQEIADAINASLLEPLQEYNPLDPSTVNLPGEELDVIPEVSEWSKRSMLQLNCRKCKELPITFSRSRNLPSPVNVEGSTIIPVSKVKLLGVTINSTLTWNDHIEEIVKKASRKQYFLVQLKRAKVPAREIVAYYCACIRSAIDYACPVFHYSLPKYLQEDLERIQKRALACIYPGRRYEDALSLAGLASIHDHHESLSKSLFRSIVSDSKNKLHALLPQRNNNAKYYFRKRRTFNIPTAKTYAQSFIMHSSKLYDDI</sequence>
<accession>A0A7D9HHM9</accession>
<dbReference type="InterPro" id="IPR015095">
    <property type="entry name" value="AlkB_hom8_N"/>
</dbReference>
<dbReference type="AlphaFoldDB" id="A0A7D9HHM9"/>
<evidence type="ECO:0000313" key="1">
    <source>
        <dbReference type="EMBL" id="CAB3982866.1"/>
    </source>
</evidence>
<comment type="caution">
    <text evidence="1">The sequence shown here is derived from an EMBL/GenBank/DDBJ whole genome shotgun (WGS) entry which is preliminary data.</text>
</comment>
<feature type="non-terminal residue" evidence="1">
    <location>
        <position position="1"/>
    </location>
</feature>
<reference evidence="1" key="1">
    <citation type="submission" date="2020-04" db="EMBL/GenBank/DDBJ databases">
        <authorList>
            <person name="Alioto T."/>
            <person name="Alioto T."/>
            <person name="Gomez Garrido J."/>
        </authorList>
    </citation>
    <scope>NUCLEOTIDE SEQUENCE</scope>
    <source>
        <strain evidence="1">A484AB</strain>
    </source>
</reference>
<dbReference type="OrthoDB" id="5987559at2759"/>
<dbReference type="GO" id="GO:0016706">
    <property type="term" value="F:2-oxoglutarate-dependent dioxygenase activity"/>
    <property type="evidence" value="ECO:0007669"/>
    <property type="project" value="InterPro"/>
</dbReference>